<sequence length="330" mass="36835">MRMARISLRGVRCWCPLGVSAAQAIQGSTHHVPCMRPVVYHHFYMGRENSANTCQTPSPTTRRKAAWVPRVSTCQFRIRSSSGALGPPHARGGGKFIKTFRTHPTCELVLPILRRCVLKKYEINFCPHHARNPGVIWDMEFSAASCHIRSHFHPARDARTVTSLEHFLPMTLAQRRAVPFNSRPPVFVSGSIHQGRCRVPPRGLTGYEMHTSGFPVLCSWKVPYAKNPILYSYPARQIEWEVFYGFMTRGRTRAYGMVLKDMVTGRSDTGGLCVDKCTDSCSGISATLTVFPLGKCTSDEALHAPARQQYAARSDIQRPATSPCFPEPSA</sequence>
<reference evidence="2" key="2">
    <citation type="submission" date="2020-12" db="EMBL/GenBank/DDBJ databases">
        <title>New Spironucleus salmonicida genome in near-complete chromosomes.</title>
        <authorList>
            <person name="Xu F."/>
            <person name="Kurt Z."/>
            <person name="Jimenez-Gonzalez A."/>
            <person name="Astvaldsson A."/>
            <person name="Andersson J.O."/>
            <person name="Svard S.G."/>
        </authorList>
    </citation>
    <scope>NUCLEOTIDE SEQUENCE</scope>
    <source>
        <strain evidence="2">ATCC 50377</strain>
    </source>
</reference>
<proteinExistence type="predicted"/>
<evidence type="ECO:0000313" key="1">
    <source>
        <dbReference type="EMBL" id="EST41512.1"/>
    </source>
</evidence>
<name>V6LAS3_9EUKA</name>
<protein>
    <submittedName>
        <fullName evidence="1">Uncharacterized protein</fullName>
    </submittedName>
</protein>
<dbReference type="GeneID" id="94302689"/>
<dbReference type="AlphaFoldDB" id="V6LAS3"/>
<keyword evidence="3" id="KW-1185">Reference proteome</keyword>
<dbReference type="RefSeq" id="XP_067760482.1">
    <property type="nucleotide sequence ID" value="XM_067912425.1"/>
</dbReference>
<dbReference type="EMBL" id="KI546169">
    <property type="protein sequence ID" value="EST41512.1"/>
    <property type="molecule type" value="Genomic_DNA"/>
</dbReference>
<dbReference type="VEuPathDB" id="GiardiaDB:SS50377_28666"/>
<dbReference type="KEGG" id="ssao:94302689"/>
<evidence type="ECO:0000313" key="3">
    <source>
        <dbReference type="Proteomes" id="UP000018208"/>
    </source>
</evidence>
<evidence type="ECO:0000313" key="2">
    <source>
        <dbReference type="EMBL" id="KAH0569709.1"/>
    </source>
</evidence>
<gene>
    <name evidence="2" type="ORF">SS50377_28666</name>
    <name evidence="1" type="ORF">SS50377_fx005</name>
</gene>
<accession>V6LAS3</accession>
<dbReference type="Proteomes" id="UP000018208">
    <property type="component" value="Unassembled WGS sequence"/>
</dbReference>
<reference evidence="1 2" key="1">
    <citation type="journal article" date="2014" name="PLoS Genet.">
        <title>The Genome of Spironucleus salmonicida Highlights a Fish Pathogen Adapted to Fluctuating Environments.</title>
        <authorList>
            <person name="Xu F."/>
            <person name="Jerlstrom-Hultqvist J."/>
            <person name="Einarsson E."/>
            <person name="Astvaldsson A."/>
            <person name="Svard S.G."/>
            <person name="Andersson J.O."/>
        </authorList>
    </citation>
    <scope>NUCLEOTIDE SEQUENCE</scope>
    <source>
        <strain evidence="2">ATCC 50377</strain>
    </source>
</reference>
<organism evidence="1">
    <name type="scientific">Spironucleus salmonicida</name>
    <dbReference type="NCBI Taxonomy" id="348837"/>
    <lineage>
        <taxon>Eukaryota</taxon>
        <taxon>Metamonada</taxon>
        <taxon>Diplomonadida</taxon>
        <taxon>Hexamitidae</taxon>
        <taxon>Hexamitinae</taxon>
        <taxon>Spironucleus</taxon>
    </lineage>
</organism>
<dbReference type="EMBL" id="AUWU02000009">
    <property type="protein sequence ID" value="KAH0569709.1"/>
    <property type="molecule type" value="Genomic_DNA"/>
</dbReference>